<accession>A0A8K0WN52</accession>
<keyword evidence="5 7" id="KW-0720">Serine protease</keyword>
<dbReference type="InterPro" id="IPR023828">
    <property type="entry name" value="Peptidase_S8_Ser-AS"/>
</dbReference>
<evidence type="ECO:0000256" key="7">
    <source>
        <dbReference type="PROSITE-ProRule" id="PRU01240"/>
    </source>
</evidence>
<proteinExistence type="inferred from homology"/>
<evidence type="ECO:0000313" key="14">
    <source>
        <dbReference type="Proteomes" id="UP000813444"/>
    </source>
</evidence>
<dbReference type="SUPFAM" id="SSF52743">
    <property type="entry name" value="Subtilisin-like"/>
    <property type="match status" value="1"/>
</dbReference>
<evidence type="ECO:0000256" key="4">
    <source>
        <dbReference type="ARBA" id="ARBA00022801"/>
    </source>
</evidence>
<dbReference type="Pfam" id="PF06280">
    <property type="entry name" value="fn3_5"/>
    <property type="match status" value="1"/>
</dbReference>
<dbReference type="InterPro" id="IPR023827">
    <property type="entry name" value="Peptidase_S8_Asp-AS"/>
</dbReference>
<evidence type="ECO:0000259" key="12">
    <source>
        <dbReference type="Pfam" id="PF06280"/>
    </source>
</evidence>
<evidence type="ECO:0000256" key="2">
    <source>
        <dbReference type="ARBA" id="ARBA00022670"/>
    </source>
</evidence>
<dbReference type="InterPro" id="IPR015500">
    <property type="entry name" value="Peptidase_S8_subtilisin-rel"/>
</dbReference>
<feature type="signal peptide" evidence="10">
    <location>
        <begin position="1"/>
        <end position="19"/>
    </location>
</feature>
<evidence type="ECO:0000256" key="5">
    <source>
        <dbReference type="ARBA" id="ARBA00022825"/>
    </source>
</evidence>
<evidence type="ECO:0000256" key="9">
    <source>
        <dbReference type="SAM" id="MobiDB-lite"/>
    </source>
</evidence>
<gene>
    <name evidence="13" type="ORF">B0I35DRAFT_397070</name>
</gene>
<keyword evidence="2 7" id="KW-0645">Protease</keyword>
<dbReference type="GO" id="GO:0004252">
    <property type="term" value="F:serine-type endopeptidase activity"/>
    <property type="evidence" value="ECO:0007669"/>
    <property type="project" value="UniProtKB-UniRule"/>
</dbReference>
<comment type="similarity">
    <text evidence="1 7 8">Belongs to the peptidase S8 family.</text>
</comment>
<dbReference type="EMBL" id="JAGPNK010000012">
    <property type="protein sequence ID" value="KAH7310745.1"/>
    <property type="molecule type" value="Genomic_DNA"/>
</dbReference>
<dbReference type="Proteomes" id="UP000813444">
    <property type="component" value="Unassembled WGS sequence"/>
</dbReference>
<organism evidence="13 14">
    <name type="scientific">Stachybotrys elegans</name>
    <dbReference type="NCBI Taxonomy" id="80388"/>
    <lineage>
        <taxon>Eukaryota</taxon>
        <taxon>Fungi</taxon>
        <taxon>Dikarya</taxon>
        <taxon>Ascomycota</taxon>
        <taxon>Pezizomycotina</taxon>
        <taxon>Sordariomycetes</taxon>
        <taxon>Hypocreomycetidae</taxon>
        <taxon>Hypocreales</taxon>
        <taxon>Stachybotryaceae</taxon>
        <taxon>Stachybotrys</taxon>
    </lineage>
</organism>
<feature type="domain" description="C5a peptidase/Subtilisin-like protease SBT2-like Fn3-like" evidence="12">
    <location>
        <begin position="623"/>
        <end position="727"/>
    </location>
</feature>
<feature type="region of interest" description="Disordered" evidence="9">
    <location>
        <begin position="103"/>
        <end position="135"/>
    </location>
</feature>
<feature type="active site" description="Charge relay system" evidence="6 7">
    <location>
        <position position="161"/>
    </location>
</feature>
<feature type="active site" description="Charge relay system" evidence="6 7">
    <location>
        <position position="544"/>
    </location>
</feature>
<protein>
    <submittedName>
        <fullName evidence="13">Peptidase</fullName>
    </submittedName>
</protein>
<evidence type="ECO:0000256" key="8">
    <source>
        <dbReference type="RuleBase" id="RU003355"/>
    </source>
</evidence>
<dbReference type="PRINTS" id="PR00723">
    <property type="entry name" value="SUBTILISIN"/>
</dbReference>
<dbReference type="GO" id="GO:0006508">
    <property type="term" value="P:proteolysis"/>
    <property type="evidence" value="ECO:0007669"/>
    <property type="project" value="UniProtKB-KW"/>
</dbReference>
<dbReference type="PANTHER" id="PTHR43399">
    <property type="entry name" value="SUBTILISIN-RELATED"/>
    <property type="match status" value="1"/>
</dbReference>
<dbReference type="InterPro" id="IPR051048">
    <property type="entry name" value="Peptidase_S8/S53_subtilisin"/>
</dbReference>
<dbReference type="GO" id="GO:0016020">
    <property type="term" value="C:membrane"/>
    <property type="evidence" value="ECO:0007669"/>
    <property type="project" value="InterPro"/>
</dbReference>
<dbReference type="Gene3D" id="3.40.50.200">
    <property type="entry name" value="Peptidase S8/S53 domain"/>
    <property type="match status" value="2"/>
</dbReference>
<evidence type="ECO:0000256" key="1">
    <source>
        <dbReference type="ARBA" id="ARBA00011073"/>
    </source>
</evidence>
<evidence type="ECO:0000313" key="13">
    <source>
        <dbReference type="EMBL" id="KAH7310745.1"/>
    </source>
</evidence>
<keyword evidence="14" id="KW-1185">Reference proteome</keyword>
<dbReference type="PANTHER" id="PTHR43399:SF4">
    <property type="entry name" value="CELL WALL-ASSOCIATED PROTEASE"/>
    <property type="match status" value="1"/>
</dbReference>
<feature type="chain" id="PRO_5035442750" evidence="10">
    <location>
        <begin position="20"/>
        <end position="920"/>
    </location>
</feature>
<evidence type="ECO:0000256" key="3">
    <source>
        <dbReference type="ARBA" id="ARBA00022729"/>
    </source>
</evidence>
<sequence>MRLFSYLAALTCWLNVASPQSVPPSAYYVQLSRDSTESSPDTLVERAAGHSIALHLRHTFDDAAFHGVSVVLDDVDDVDKLRTLPGVENVFPVEQLMVNRPATTETTTQEAPSVRKRAAPLSHATPSREEIDWNTPHSVTGVDRLHAQGIFGEGVRVAILDTGIDYLHPALGGCFGQGCKVEYGYDFVGDEYGTIDFVLRPKPDPRPLCYDAYHGTHVAGTVGMEVPSNASAFPGLIGVAPRAKLAMYRVIACINAVVGEDTILAALQRAADDGAHVISMSFEVTAWTLGRYSPLPAAVSALKAQGIAVVASAGNYGARGLFNIVLPGGSPDAMAVASVENANFPTYAISDSNGKDFRYGSLYSFPSGEYPVAWAGSEGARSGCSASDYPPASSLSDPTSDYIVAVKQGLDCDINRIQTLALAANYTKIMTYMDPADVGSSAKDYSAPSPVLDRQGFQVSFASTHDSTLSEAAKSSGLYKLIVHSESPQLVRQPGGSTPNNFSSVGPNTDFSFKPDIAAPGGSIISTLPLLQNSTGFGILSGTSMATPYVAGVYALIKSQHPRLSVDEIFDLIKSTAKPVNMTNSPKLSPVAQQGGGLIQAYDAIHSTSLIQPSAFSLVNSWDASLSIDNPTDTDVRYTLAARPASGVSAFAQGSARTTMSGFLPSDLAADVVFPGGDEITIPAGDNKNISFSMVPPPDIEPSLVPLLSGFIEISSSRGEHFTIPYMRPSYSYSTAPVIGLRNLTEEQKANATAPGRDPLSAPQVFANTDKADIGERRAFALQWPDVIIAQFTSLQPVRQYRMDLVRASTNFTPTWYGYDPKIEQGNLTETTMPDNGTVGGVSIVGSVEIQNDLAPQTNYQFTWQFSPLDVTGSRGIDLRKGSYRLLLRWLKYYREEDDVDEWESWMSGVIDITQDKIRG</sequence>
<keyword evidence="3 10" id="KW-0732">Signal</keyword>
<comment type="caution">
    <text evidence="13">The sequence shown here is derived from an EMBL/GenBank/DDBJ whole genome shotgun (WGS) entry which is preliminary data.</text>
</comment>
<dbReference type="CDD" id="cd07489">
    <property type="entry name" value="Peptidases_S8_5"/>
    <property type="match status" value="1"/>
</dbReference>
<dbReference type="InterPro" id="IPR036852">
    <property type="entry name" value="Peptidase_S8/S53_dom_sf"/>
</dbReference>
<dbReference type="InterPro" id="IPR022398">
    <property type="entry name" value="Peptidase_S8_His-AS"/>
</dbReference>
<evidence type="ECO:0000256" key="6">
    <source>
        <dbReference type="PIRSR" id="PIRSR615500-1"/>
    </source>
</evidence>
<evidence type="ECO:0000256" key="10">
    <source>
        <dbReference type="SAM" id="SignalP"/>
    </source>
</evidence>
<dbReference type="Pfam" id="PF00082">
    <property type="entry name" value="Peptidase_S8"/>
    <property type="match status" value="1"/>
</dbReference>
<dbReference type="PROSITE" id="PS51892">
    <property type="entry name" value="SUBTILASE"/>
    <property type="match status" value="1"/>
</dbReference>
<dbReference type="PROSITE" id="PS00137">
    <property type="entry name" value="SUBTILASE_HIS"/>
    <property type="match status" value="1"/>
</dbReference>
<dbReference type="PROSITE" id="PS00136">
    <property type="entry name" value="SUBTILASE_ASP"/>
    <property type="match status" value="1"/>
</dbReference>
<feature type="active site" description="Charge relay system" evidence="6 7">
    <location>
        <position position="214"/>
    </location>
</feature>
<dbReference type="InterPro" id="IPR034187">
    <property type="entry name" value="Peptidases_S8_5"/>
</dbReference>
<feature type="domain" description="Peptidase S8/S53" evidence="11">
    <location>
        <begin position="152"/>
        <end position="583"/>
    </location>
</feature>
<dbReference type="PROSITE" id="PS00138">
    <property type="entry name" value="SUBTILASE_SER"/>
    <property type="match status" value="1"/>
</dbReference>
<dbReference type="InterPro" id="IPR000209">
    <property type="entry name" value="Peptidase_S8/S53_dom"/>
</dbReference>
<keyword evidence="4 7" id="KW-0378">Hydrolase</keyword>
<reference evidence="13" key="1">
    <citation type="journal article" date="2021" name="Nat. Commun.">
        <title>Genetic determinants of endophytism in the Arabidopsis root mycobiome.</title>
        <authorList>
            <person name="Mesny F."/>
            <person name="Miyauchi S."/>
            <person name="Thiergart T."/>
            <person name="Pickel B."/>
            <person name="Atanasova L."/>
            <person name="Karlsson M."/>
            <person name="Huettel B."/>
            <person name="Barry K.W."/>
            <person name="Haridas S."/>
            <person name="Chen C."/>
            <person name="Bauer D."/>
            <person name="Andreopoulos W."/>
            <person name="Pangilinan J."/>
            <person name="LaButti K."/>
            <person name="Riley R."/>
            <person name="Lipzen A."/>
            <person name="Clum A."/>
            <person name="Drula E."/>
            <person name="Henrissat B."/>
            <person name="Kohler A."/>
            <person name="Grigoriev I.V."/>
            <person name="Martin F.M."/>
            <person name="Hacquard S."/>
        </authorList>
    </citation>
    <scope>NUCLEOTIDE SEQUENCE</scope>
    <source>
        <strain evidence="13">MPI-CAGE-CH-0235</strain>
    </source>
</reference>
<dbReference type="OrthoDB" id="10256524at2759"/>
<dbReference type="InterPro" id="IPR010435">
    <property type="entry name" value="C5a/SBT2-like_Fn3"/>
</dbReference>
<dbReference type="AlphaFoldDB" id="A0A8K0WN52"/>
<name>A0A8K0WN52_9HYPO</name>
<evidence type="ECO:0000259" key="11">
    <source>
        <dbReference type="Pfam" id="PF00082"/>
    </source>
</evidence>